<evidence type="ECO:0000256" key="1">
    <source>
        <dbReference type="SAM" id="Coils"/>
    </source>
</evidence>
<sequence length="457" mass="52403">MEKYRYSDEELKLLENSPIPFAIYQSVDKRVVTIVLSEGFFELSGYKGMDKKEIYDLMDNDMYHDAHPDDISSINNAVYRFVTEGGVYDVIYRIKRDGEYRIIHSYGKHIYKEDGTRLAFIWYTDQGAFVGDELNENEEISGEYARLQQENERLRKEADASRKILSLKKSVSDLLTNMPAMTFSKDVDTGKYLACNQSFANYAHKDTPEGVVGLTDLEIFDEDTALHFIEDDKKALAMDKPYIFYEDVLDAAGNPRQFQTTKLKFTDDTGRECLLGLCQDVTDAMRIKREYTEKLALVQNMAEVDALTGIKNKNAYKERENLMNGRIQEHRQPEFAIVVLDVNDLKRINDTEGHEAGDKCICDACEIICRTFKRSPVYRVGGDEFVVISQDEDYARSEELVGLITQHNEEALSNGGLIIACGMAKYDKETSVAEVFEAADRRMYENKKYLKTRKDNG</sequence>
<dbReference type="PANTHER" id="PTHR45138:SF9">
    <property type="entry name" value="DIGUANYLATE CYCLASE DGCM-RELATED"/>
    <property type="match status" value="1"/>
</dbReference>
<keyword evidence="4" id="KW-1185">Reference proteome</keyword>
<dbReference type="Pfam" id="PF08448">
    <property type="entry name" value="PAS_4"/>
    <property type="match status" value="1"/>
</dbReference>
<proteinExistence type="predicted"/>
<protein>
    <submittedName>
        <fullName evidence="3">GGDEF/PAS domain-containing protein</fullName>
    </submittedName>
</protein>
<dbReference type="InterPro" id="IPR050469">
    <property type="entry name" value="Diguanylate_Cyclase"/>
</dbReference>
<evidence type="ECO:0000313" key="3">
    <source>
        <dbReference type="EMBL" id="ADL34617.1"/>
    </source>
</evidence>
<dbReference type="Gene3D" id="3.30.450.20">
    <property type="entry name" value="PAS domain"/>
    <property type="match status" value="2"/>
</dbReference>
<dbReference type="PANTHER" id="PTHR45138">
    <property type="entry name" value="REGULATORY COMPONENTS OF SENSORY TRANSDUCTION SYSTEM"/>
    <property type="match status" value="1"/>
</dbReference>
<feature type="domain" description="GGDEF" evidence="2">
    <location>
        <begin position="333"/>
        <end position="457"/>
    </location>
</feature>
<dbReference type="Pfam" id="PF00990">
    <property type="entry name" value="GGDEF"/>
    <property type="match status" value="1"/>
</dbReference>
<dbReference type="InterPro" id="IPR035965">
    <property type="entry name" value="PAS-like_dom_sf"/>
</dbReference>
<dbReference type="GO" id="GO:1902201">
    <property type="term" value="P:negative regulation of bacterial-type flagellum-dependent cell motility"/>
    <property type="evidence" value="ECO:0007669"/>
    <property type="project" value="TreeGrafter"/>
</dbReference>
<dbReference type="AlphaFoldDB" id="E0RWU1"/>
<dbReference type="SUPFAM" id="SSF55073">
    <property type="entry name" value="Nucleotide cyclase"/>
    <property type="match status" value="1"/>
</dbReference>
<dbReference type="NCBIfam" id="TIGR00254">
    <property type="entry name" value="GGDEF"/>
    <property type="match status" value="1"/>
</dbReference>
<dbReference type="GO" id="GO:0043709">
    <property type="term" value="P:cell adhesion involved in single-species biofilm formation"/>
    <property type="evidence" value="ECO:0007669"/>
    <property type="project" value="TreeGrafter"/>
</dbReference>
<dbReference type="Pfam" id="PF08447">
    <property type="entry name" value="PAS_3"/>
    <property type="match status" value="1"/>
</dbReference>
<dbReference type="InterPro" id="IPR013655">
    <property type="entry name" value="PAS_fold_3"/>
</dbReference>
<dbReference type="RefSeq" id="WP_013281271.1">
    <property type="nucleotide sequence ID" value="NC_014387.1"/>
</dbReference>
<dbReference type="InterPro" id="IPR000160">
    <property type="entry name" value="GGDEF_dom"/>
</dbReference>
<dbReference type="InterPro" id="IPR043128">
    <property type="entry name" value="Rev_trsase/Diguanyl_cyclase"/>
</dbReference>
<dbReference type="Gene3D" id="3.30.70.270">
    <property type="match status" value="1"/>
</dbReference>
<dbReference type="KEGG" id="bpb:bpr_I1883"/>
<evidence type="ECO:0000313" key="4">
    <source>
        <dbReference type="Proteomes" id="UP000001299"/>
    </source>
</evidence>
<dbReference type="Proteomes" id="UP000001299">
    <property type="component" value="Chromosome 1"/>
</dbReference>
<dbReference type="SUPFAM" id="SSF55785">
    <property type="entry name" value="PYP-like sensor domain (PAS domain)"/>
    <property type="match status" value="2"/>
</dbReference>
<reference evidence="3 4" key="1">
    <citation type="journal article" date="2010" name="PLoS ONE">
        <title>The glycobiome of the rumen bacterium Butyrivibrio proteoclasticus B316(T) highlights adaptation to a polysaccharide-rich environment.</title>
        <authorList>
            <person name="Kelly W.J."/>
            <person name="Leahy S.C."/>
            <person name="Altermann E."/>
            <person name="Yeoman C.J."/>
            <person name="Dunne J.C."/>
            <person name="Kong Z."/>
            <person name="Pacheco D.M."/>
            <person name="Li D."/>
            <person name="Noel S.J."/>
            <person name="Moon C.D."/>
            <person name="Cookson A.L."/>
            <person name="Attwood G.T."/>
        </authorList>
    </citation>
    <scope>NUCLEOTIDE SEQUENCE [LARGE SCALE GENOMIC DNA]</scope>
    <source>
        <strain evidence="4">ATCC 51982 / DSM 14932 / B316</strain>
    </source>
</reference>
<keyword evidence="1" id="KW-0175">Coiled coil</keyword>
<dbReference type="eggNOG" id="COG2199">
    <property type="taxonomic scope" value="Bacteria"/>
</dbReference>
<dbReference type="HOGENOM" id="CLU_605121_0_0_9"/>
<dbReference type="EMBL" id="CP001810">
    <property type="protein sequence ID" value="ADL34617.1"/>
    <property type="molecule type" value="Genomic_DNA"/>
</dbReference>
<name>E0RWU1_BUTPB</name>
<dbReference type="SMART" id="SM00267">
    <property type="entry name" value="GGDEF"/>
    <property type="match status" value="1"/>
</dbReference>
<dbReference type="STRING" id="515622.bpr_I1883"/>
<dbReference type="CDD" id="cd01949">
    <property type="entry name" value="GGDEF"/>
    <property type="match status" value="1"/>
</dbReference>
<dbReference type="InterPro" id="IPR029787">
    <property type="entry name" value="Nucleotide_cyclase"/>
</dbReference>
<gene>
    <name evidence="3" type="ordered locus">bpr_I1883</name>
</gene>
<dbReference type="InterPro" id="IPR013656">
    <property type="entry name" value="PAS_4"/>
</dbReference>
<dbReference type="PROSITE" id="PS50887">
    <property type="entry name" value="GGDEF"/>
    <property type="match status" value="1"/>
</dbReference>
<accession>E0RWU1</accession>
<feature type="coiled-coil region" evidence="1">
    <location>
        <begin position="130"/>
        <end position="164"/>
    </location>
</feature>
<organism evidence="3 4">
    <name type="scientific">Butyrivibrio proteoclasticus (strain ATCC 51982 / DSM 14932 / B316)</name>
    <name type="common">Clostridium proteoclasticum</name>
    <dbReference type="NCBI Taxonomy" id="515622"/>
    <lineage>
        <taxon>Bacteria</taxon>
        <taxon>Bacillati</taxon>
        <taxon>Bacillota</taxon>
        <taxon>Clostridia</taxon>
        <taxon>Lachnospirales</taxon>
        <taxon>Lachnospiraceae</taxon>
        <taxon>Butyrivibrio</taxon>
    </lineage>
</organism>
<dbReference type="GO" id="GO:0005886">
    <property type="term" value="C:plasma membrane"/>
    <property type="evidence" value="ECO:0007669"/>
    <property type="project" value="TreeGrafter"/>
</dbReference>
<evidence type="ECO:0000259" key="2">
    <source>
        <dbReference type="PROSITE" id="PS50887"/>
    </source>
</evidence>
<dbReference type="GO" id="GO:0052621">
    <property type="term" value="F:diguanylate cyclase activity"/>
    <property type="evidence" value="ECO:0007669"/>
    <property type="project" value="TreeGrafter"/>
</dbReference>